<dbReference type="Proteomes" id="UP001432027">
    <property type="component" value="Unassembled WGS sequence"/>
</dbReference>
<dbReference type="EMBL" id="BTSX01000001">
    <property type="protein sequence ID" value="GMS80644.1"/>
    <property type="molecule type" value="Genomic_DNA"/>
</dbReference>
<gene>
    <name evidence="2" type="ORF">PENTCL1PPCAC_2819</name>
</gene>
<comment type="caution">
    <text evidence="2">The sequence shown here is derived from an EMBL/GenBank/DDBJ whole genome shotgun (WGS) entry which is preliminary data.</text>
</comment>
<protein>
    <submittedName>
        <fullName evidence="2">Uncharacterized protein</fullName>
    </submittedName>
</protein>
<feature type="non-terminal residue" evidence="2">
    <location>
        <position position="223"/>
    </location>
</feature>
<evidence type="ECO:0000256" key="1">
    <source>
        <dbReference type="SAM" id="MobiDB-lite"/>
    </source>
</evidence>
<keyword evidence="3" id="KW-1185">Reference proteome</keyword>
<feature type="region of interest" description="Disordered" evidence="1">
    <location>
        <begin position="195"/>
        <end position="223"/>
    </location>
</feature>
<reference evidence="2" key="1">
    <citation type="submission" date="2023-10" db="EMBL/GenBank/DDBJ databases">
        <title>Genome assembly of Pristionchus species.</title>
        <authorList>
            <person name="Yoshida K."/>
            <person name="Sommer R.J."/>
        </authorList>
    </citation>
    <scope>NUCLEOTIDE SEQUENCE</scope>
    <source>
        <strain evidence="2">RS0144</strain>
    </source>
</reference>
<evidence type="ECO:0000313" key="2">
    <source>
        <dbReference type="EMBL" id="GMS80644.1"/>
    </source>
</evidence>
<accession>A0AAV5SCV2</accession>
<organism evidence="2 3">
    <name type="scientific">Pristionchus entomophagus</name>
    <dbReference type="NCBI Taxonomy" id="358040"/>
    <lineage>
        <taxon>Eukaryota</taxon>
        <taxon>Metazoa</taxon>
        <taxon>Ecdysozoa</taxon>
        <taxon>Nematoda</taxon>
        <taxon>Chromadorea</taxon>
        <taxon>Rhabditida</taxon>
        <taxon>Rhabditina</taxon>
        <taxon>Diplogasteromorpha</taxon>
        <taxon>Diplogasteroidea</taxon>
        <taxon>Neodiplogasteridae</taxon>
        <taxon>Pristionchus</taxon>
    </lineage>
</organism>
<proteinExistence type="predicted"/>
<evidence type="ECO:0000313" key="3">
    <source>
        <dbReference type="Proteomes" id="UP001432027"/>
    </source>
</evidence>
<sequence>MWGPVERRVIGRTDDVIFIEADAPIVINGDGQYYYRVIYDDYTPFHALPAVLKDDTERRMMQTKLLDDVIFSMFSGYVDADLAFRFVVHCGLDMPASFYEHQFRILLKSHLYRQDIEEWNVMDIVEQLFDPSDAAPPAVYLYSTLGTYCKKEGVNNTDQALEMYTRGKMYGMNSEAYYLSECTFPQNKTCAISTGHGLPSLPTTTQSDPRTPIWPSRSPFSPL</sequence>
<name>A0AAV5SCV2_9BILA</name>
<dbReference type="AlphaFoldDB" id="A0AAV5SCV2"/>